<dbReference type="InterPro" id="IPR011049">
    <property type="entry name" value="Serralysin-like_metalloprot_C"/>
</dbReference>
<dbReference type="SUPFAM" id="SSF101967">
    <property type="entry name" value="Adhesin YadA, collagen-binding domain"/>
    <property type="match status" value="1"/>
</dbReference>
<feature type="region of interest" description="Disordered" evidence="2">
    <location>
        <begin position="606"/>
        <end position="625"/>
    </location>
</feature>
<evidence type="ECO:0000256" key="2">
    <source>
        <dbReference type="SAM" id="MobiDB-lite"/>
    </source>
</evidence>
<evidence type="ECO:0000256" key="1">
    <source>
        <dbReference type="SAM" id="Coils"/>
    </source>
</evidence>
<feature type="coiled-coil region" evidence="1">
    <location>
        <begin position="525"/>
        <end position="552"/>
    </location>
</feature>
<accession>A0A3A9B0X3</accession>
<keyword evidence="4" id="KW-1185">Reference proteome</keyword>
<dbReference type="Proteomes" id="UP000280696">
    <property type="component" value="Unassembled WGS sequence"/>
</dbReference>
<proteinExistence type="predicted"/>
<evidence type="ECO:0008006" key="5">
    <source>
        <dbReference type="Google" id="ProtNLM"/>
    </source>
</evidence>
<dbReference type="EMBL" id="RAYQ01000005">
    <property type="protein sequence ID" value="RKI92335.1"/>
    <property type="molecule type" value="Genomic_DNA"/>
</dbReference>
<name>A0A3A9B0X3_9FIRM</name>
<organism evidence="3 4">
    <name type="scientific">Parablautia intestinalis</name>
    <dbReference type="NCBI Taxonomy" id="2320100"/>
    <lineage>
        <taxon>Bacteria</taxon>
        <taxon>Bacillati</taxon>
        <taxon>Bacillota</taxon>
        <taxon>Clostridia</taxon>
        <taxon>Lachnospirales</taxon>
        <taxon>Lachnospiraceae</taxon>
        <taxon>Parablautia</taxon>
    </lineage>
</organism>
<sequence>MLWEQKDIKIYLVTKNMTVKQKGMVIDMKKSKKNIKRTLCLILSASMSLTLAGCGKEETSPSAITDKNQEIILEQVLGAQVNPSHSSKAGKEETVYVLADAKGGVNQVIVSDWLKNSGGGQNLTDCSDLTGIRNIKGYETYEMDEKGNIIWNAQGSDIYYQGTTNKELPVKVQISYQLDGKEIAPEELAGKSGRVTIRMDYENSETRKVDIGGKEQEIKVPFAMISGMILPQDTFSNIEVTNARLLSEGNNSVIIGVAFPGLKESIDAEGLKEKLKDKQDDKEGIGNPDELKIPDYIEITADTENFELGMTMTVAMSDILSDIELTDSFDLSSLNDSMDDLQDASNQLKDGGTELKDGTLKLKDGSSELLSGTQELWDGTVKLKDGTRELSDKSGDLDEGARKLDEGALALYEGTTSLKDGVQKLTSGTNALQDGSQKLAEGTGSLAVGAKNLNDGAHLVKDGVNQVAVQMNTLKAGIGTPVSSPAEFDPSNPTTLLQVSYLLNQSMKAVSQSEGLSEAYYNGILAKLEQQTAQAQADLDAAQANLASAKGQADSARSCLVQACQADTREVEVVTGTHMEEESHEVTVDAPVYMTTKVITESIVSSEEEESEDIVEQSTDENTETYTQSYTETVTTQTEVVDTETISVQSVDVDNIRQSVDAYQSALEDVALYEAQVQAYEMKVSSLRDDLAAAEAFKQQQEALVQKWGTSIYLGAVMEQKLSEISGQLNSQESAGGMAALVKGAGDLADGTQTALAGAAELNSGANELKKGIDTLSDGADELADGADSLNDGAATLKNGTGELKDGTGKLVEGVTTLNDGAGELKDGADALKEGVLTLDEGVGDLDEGALALVDGIFQFDEEGISKLTDLFGDDVQDVVDRLEAVSNAGKEYNTFTRLPENVDGSVKFIIKTEAVKSETP</sequence>
<feature type="compositionally biased region" description="Acidic residues" evidence="2">
    <location>
        <begin position="606"/>
        <end position="623"/>
    </location>
</feature>
<dbReference type="InterPro" id="IPR023908">
    <property type="entry name" value="xxxLxxG_rpt"/>
</dbReference>
<reference evidence="3 4" key="1">
    <citation type="submission" date="2018-09" db="EMBL/GenBank/DDBJ databases">
        <title>Murine metabolic-syndrome-specific gut microbial biobank.</title>
        <authorList>
            <person name="Liu C."/>
        </authorList>
    </citation>
    <scope>NUCLEOTIDE SEQUENCE [LARGE SCALE GENOMIC DNA]</scope>
    <source>
        <strain evidence="3 4">0.1xD8-82</strain>
    </source>
</reference>
<dbReference type="Gene3D" id="1.10.287.950">
    <property type="entry name" value="Methyl-accepting chemotaxis protein"/>
    <property type="match status" value="1"/>
</dbReference>
<keyword evidence="1" id="KW-0175">Coiled coil</keyword>
<dbReference type="AlphaFoldDB" id="A0A3A9B0X3"/>
<protein>
    <recommendedName>
        <fullName evidence="5">X-X-X-Leu-X-X-Gly heptad repeats</fullName>
    </recommendedName>
</protein>
<evidence type="ECO:0000313" key="4">
    <source>
        <dbReference type="Proteomes" id="UP000280696"/>
    </source>
</evidence>
<feature type="coiled-coil region" evidence="1">
    <location>
        <begin position="663"/>
        <end position="690"/>
    </location>
</feature>
<dbReference type="OrthoDB" id="9815841at2"/>
<comment type="caution">
    <text evidence="3">The sequence shown here is derived from an EMBL/GenBank/DDBJ whole genome shotgun (WGS) entry which is preliminary data.</text>
</comment>
<gene>
    <name evidence="3" type="ORF">D7V94_06535</name>
</gene>
<dbReference type="NCBIfam" id="TIGR03057">
    <property type="entry name" value="xxxLxxG_by_4"/>
    <property type="match status" value="4"/>
</dbReference>
<evidence type="ECO:0000313" key="3">
    <source>
        <dbReference type="EMBL" id="RKI92335.1"/>
    </source>
</evidence>